<evidence type="ECO:0000256" key="1">
    <source>
        <dbReference type="ARBA" id="ARBA00004969"/>
    </source>
</evidence>
<keyword evidence="7" id="KW-1185">Reference proteome</keyword>
<dbReference type="Proteomes" id="UP001303046">
    <property type="component" value="Unassembled WGS sequence"/>
</dbReference>
<dbReference type="Gene3D" id="3.40.50.150">
    <property type="entry name" value="Vaccinia Virus protein VP39"/>
    <property type="match status" value="1"/>
</dbReference>
<name>A0ABR1CKJ3_NECAM</name>
<gene>
    <name evidence="6" type="primary">Necator_chrII.g8283</name>
    <name evidence="6" type="ORF">RB195_020489</name>
</gene>
<comment type="caution">
    <text evidence="6">The sequence shown here is derived from an EMBL/GenBank/DDBJ whole genome shotgun (WGS) entry which is preliminary data.</text>
</comment>
<sequence>MSRQSENNSKTVKTVAFDHCSVTKDCICCASDLGLSGANNADATDASKSTMTADVRRDLFKTFWDKYSDKPDTNSMMLNQTANDLEASDRAEILSSLPLLTNKDVVDIGAGIGRFTTVLAETARWVLSTDFIESFIAKNQERNAHLGNISYQIGDAVHLEMEEKSVDLVFTNWLMMYLCDKEVIEFLFNAMRWLRADGYLHLRESCSEPSTGRSKQSTMHSTVETNPTHYRFSSLYIKLLRAIRYRDSDGKVWRFDVQWSCSVPTYIRRSNNWRQVHWLTKKVPADGDEETTVNDLLKLFSEAWHAEQLAWDAKLDSEKYVWTDKIFSNAIDDEIVPKNGTAYVFTPRQISPYLHINSHLLAEKFTCNVWNVETKEYLYRTSLTRANNQKDQRVRFGWNETLASSIDYWTQRDASFDCLIATELLSTSDDEGVKRIANIMKPEAKLVLLEPVHDVDEESIRKRMTSCGFKNISILDVTDECKAAETTYASDHKLQVESCDCNYLLIKASL</sequence>
<organism evidence="6 7">
    <name type="scientific">Necator americanus</name>
    <name type="common">Human hookworm</name>
    <dbReference type="NCBI Taxonomy" id="51031"/>
    <lineage>
        <taxon>Eukaryota</taxon>
        <taxon>Metazoa</taxon>
        <taxon>Ecdysozoa</taxon>
        <taxon>Nematoda</taxon>
        <taxon>Chromadorea</taxon>
        <taxon>Rhabditida</taxon>
        <taxon>Rhabditina</taxon>
        <taxon>Rhabditomorpha</taxon>
        <taxon>Strongyloidea</taxon>
        <taxon>Ancylostomatidae</taxon>
        <taxon>Bunostominae</taxon>
        <taxon>Necator</taxon>
    </lineage>
</organism>
<proteinExistence type="predicted"/>
<accession>A0ABR1CKJ3</accession>
<dbReference type="PANTHER" id="PTHR44307">
    <property type="entry name" value="PHOSPHOETHANOLAMINE METHYLTRANSFERASE"/>
    <property type="match status" value="1"/>
</dbReference>
<evidence type="ECO:0000313" key="7">
    <source>
        <dbReference type="Proteomes" id="UP001303046"/>
    </source>
</evidence>
<evidence type="ECO:0000256" key="3">
    <source>
        <dbReference type="ARBA" id="ARBA00022679"/>
    </source>
</evidence>
<dbReference type="InterPro" id="IPR029063">
    <property type="entry name" value="SAM-dependent_MTases_sf"/>
</dbReference>
<dbReference type="Pfam" id="PF08241">
    <property type="entry name" value="Methyltransf_11"/>
    <property type="match status" value="1"/>
</dbReference>
<evidence type="ECO:0000313" key="6">
    <source>
        <dbReference type="EMBL" id="KAK6738406.1"/>
    </source>
</evidence>
<evidence type="ECO:0000259" key="5">
    <source>
        <dbReference type="Pfam" id="PF08241"/>
    </source>
</evidence>
<comment type="pathway">
    <text evidence="1">Phospholipid metabolism; phosphatidylcholine biosynthesis.</text>
</comment>
<dbReference type="InterPro" id="IPR013216">
    <property type="entry name" value="Methyltransf_11"/>
</dbReference>
<dbReference type="EC" id="2.1.1.103" evidence="4"/>
<dbReference type="CDD" id="cd02440">
    <property type="entry name" value="AdoMet_MTases"/>
    <property type="match status" value="1"/>
</dbReference>
<protein>
    <recommendedName>
        <fullName evidence="4">phosphoethanolamine N-methyltransferase</fullName>
        <ecNumber evidence="4">2.1.1.103</ecNumber>
    </recommendedName>
</protein>
<comment type="pathway">
    <text evidence="2">Lipid metabolism.</text>
</comment>
<evidence type="ECO:0000256" key="4">
    <source>
        <dbReference type="ARBA" id="ARBA00035674"/>
    </source>
</evidence>
<dbReference type="EMBL" id="JAVFWL010000002">
    <property type="protein sequence ID" value="KAK6738406.1"/>
    <property type="molecule type" value="Genomic_DNA"/>
</dbReference>
<dbReference type="PANTHER" id="PTHR44307:SF18">
    <property type="entry name" value="PHOSPHOETHANOLAMINE N-METHYLTRANSFERASE 1"/>
    <property type="match status" value="1"/>
</dbReference>
<evidence type="ECO:0000256" key="2">
    <source>
        <dbReference type="ARBA" id="ARBA00005189"/>
    </source>
</evidence>
<feature type="domain" description="Methyltransferase type 11" evidence="5">
    <location>
        <begin position="106"/>
        <end position="201"/>
    </location>
</feature>
<keyword evidence="3" id="KW-0808">Transferase</keyword>
<reference evidence="6 7" key="1">
    <citation type="submission" date="2023-08" db="EMBL/GenBank/DDBJ databases">
        <title>A Necator americanus chromosomal reference genome.</title>
        <authorList>
            <person name="Ilik V."/>
            <person name="Petrzelkova K.J."/>
            <person name="Pardy F."/>
            <person name="Fuh T."/>
            <person name="Niatou-Singa F.S."/>
            <person name="Gouil Q."/>
            <person name="Baker L."/>
            <person name="Ritchie M.E."/>
            <person name="Jex A.R."/>
            <person name="Gazzola D."/>
            <person name="Li H."/>
            <person name="Toshio Fujiwara R."/>
            <person name="Zhan B."/>
            <person name="Aroian R.V."/>
            <person name="Pafco B."/>
            <person name="Schwarz E.M."/>
        </authorList>
    </citation>
    <scope>NUCLEOTIDE SEQUENCE [LARGE SCALE GENOMIC DNA]</scope>
    <source>
        <strain evidence="6 7">Aroian</strain>
        <tissue evidence="6">Whole animal</tissue>
    </source>
</reference>
<dbReference type="Gene3D" id="3.40.50.12180">
    <property type="match status" value="1"/>
</dbReference>
<dbReference type="SUPFAM" id="SSF53335">
    <property type="entry name" value="S-adenosyl-L-methionine-dependent methyltransferases"/>
    <property type="match status" value="2"/>
</dbReference>